<name>A0AAJ6B6S7_9SPHI</name>
<dbReference type="EMBL" id="CP119313">
    <property type="protein sequence ID" value="WEK20342.1"/>
    <property type="molecule type" value="Genomic_DNA"/>
</dbReference>
<evidence type="ECO:0000313" key="1">
    <source>
        <dbReference type="EMBL" id="WEK20342.1"/>
    </source>
</evidence>
<dbReference type="InterPro" id="IPR023214">
    <property type="entry name" value="HAD_sf"/>
</dbReference>
<dbReference type="PANTHER" id="PTHR43611">
    <property type="entry name" value="ALPHA-D-GLUCOSE 1-PHOSPHATE PHOSPHATASE"/>
    <property type="match status" value="1"/>
</dbReference>
<dbReference type="AlphaFoldDB" id="A0AAJ6B6S7"/>
<dbReference type="InterPro" id="IPR023198">
    <property type="entry name" value="PGP-like_dom2"/>
</dbReference>
<dbReference type="Gene3D" id="1.10.150.240">
    <property type="entry name" value="Putative phosphatase, domain 2"/>
    <property type="match status" value="1"/>
</dbReference>
<dbReference type="InterPro" id="IPR036412">
    <property type="entry name" value="HAD-like_sf"/>
</dbReference>
<dbReference type="Gene3D" id="3.40.50.1000">
    <property type="entry name" value="HAD superfamily/HAD-like"/>
    <property type="match status" value="1"/>
</dbReference>
<dbReference type="SFLD" id="SFLDG01129">
    <property type="entry name" value="C1.5:_HAD__Beta-PGM__Phosphata"/>
    <property type="match status" value="1"/>
</dbReference>
<sequence>MGTIKAVFFDVGGVLLNNGWGHQSRQEAARLFGLDHSEMEVLHNFIFNVYEIGKITLDDYLDTVIFNHPRDFTKEDFKTFMFAQSEELPGLLQWLKDWKRTCGFRIISLNNEGRELNDYRIKKFGLHDCFDAFISSCEVGMRKPDPGIFKLAMGIAQVSTEECVYFDDRIMLAQAAQKLGIRSVHHQDFLSTKKILEELKSSV</sequence>
<dbReference type="GO" id="GO:0016787">
    <property type="term" value="F:hydrolase activity"/>
    <property type="evidence" value="ECO:0007669"/>
    <property type="project" value="UniProtKB-KW"/>
</dbReference>
<evidence type="ECO:0000313" key="2">
    <source>
        <dbReference type="Proteomes" id="UP001214530"/>
    </source>
</evidence>
<gene>
    <name evidence="1" type="ORF">P0Y49_04205</name>
</gene>
<dbReference type="NCBIfam" id="TIGR01509">
    <property type="entry name" value="HAD-SF-IA-v3"/>
    <property type="match status" value="1"/>
</dbReference>
<keyword evidence="1" id="KW-0378">Hydrolase</keyword>
<dbReference type="PANTHER" id="PTHR43611:SF3">
    <property type="entry name" value="FLAVIN MONONUCLEOTIDE HYDROLASE 1, CHLOROPLATIC"/>
    <property type="match status" value="1"/>
</dbReference>
<dbReference type="SFLD" id="SFLDS00003">
    <property type="entry name" value="Haloacid_Dehalogenase"/>
    <property type="match status" value="1"/>
</dbReference>
<reference evidence="1" key="1">
    <citation type="submission" date="2023-03" db="EMBL/GenBank/DDBJ databases">
        <title>Andean soil-derived lignocellulolytic bacterial consortium as a source of novel taxa and putative plastic-active enzymes.</title>
        <authorList>
            <person name="Diaz-Garcia L."/>
            <person name="Chuvochina M."/>
            <person name="Feuerriegel G."/>
            <person name="Bunk B."/>
            <person name="Sproer C."/>
            <person name="Streit W.R."/>
            <person name="Rodriguez L.M."/>
            <person name="Overmann J."/>
            <person name="Jimenez D.J."/>
        </authorList>
    </citation>
    <scope>NUCLEOTIDE SEQUENCE</scope>
    <source>
        <strain evidence="1">MAG 3858</strain>
    </source>
</reference>
<proteinExistence type="predicted"/>
<dbReference type="Proteomes" id="UP001214530">
    <property type="component" value="Chromosome"/>
</dbReference>
<accession>A0AAJ6B6S7</accession>
<protein>
    <submittedName>
        <fullName evidence="1">HAD-IA family hydrolase</fullName>
    </submittedName>
</protein>
<organism evidence="1 2">
    <name type="scientific">Candidatus Pedobacter colombiensis</name>
    <dbReference type="NCBI Taxonomy" id="3121371"/>
    <lineage>
        <taxon>Bacteria</taxon>
        <taxon>Pseudomonadati</taxon>
        <taxon>Bacteroidota</taxon>
        <taxon>Sphingobacteriia</taxon>
        <taxon>Sphingobacteriales</taxon>
        <taxon>Sphingobacteriaceae</taxon>
        <taxon>Pedobacter</taxon>
    </lineage>
</organism>
<dbReference type="InterPro" id="IPR006439">
    <property type="entry name" value="HAD-SF_hydro_IA"/>
</dbReference>
<dbReference type="SUPFAM" id="SSF56784">
    <property type="entry name" value="HAD-like"/>
    <property type="match status" value="1"/>
</dbReference>
<dbReference type="Pfam" id="PF00702">
    <property type="entry name" value="Hydrolase"/>
    <property type="match status" value="1"/>
</dbReference>